<keyword evidence="5 9" id="KW-0560">Oxidoreductase</keyword>
<evidence type="ECO:0000256" key="3">
    <source>
        <dbReference type="ARBA" id="ARBA00022630"/>
    </source>
</evidence>
<evidence type="ECO:0000256" key="1">
    <source>
        <dbReference type="ARBA" id="ARBA00001974"/>
    </source>
</evidence>
<name>A0AA97F674_9SPHN</name>
<comment type="similarity">
    <text evidence="2 5">Belongs to the acyl-CoA dehydrogenase family.</text>
</comment>
<dbReference type="EMBL" id="CP136594">
    <property type="protein sequence ID" value="WOE74966.1"/>
    <property type="molecule type" value="Genomic_DNA"/>
</dbReference>
<dbReference type="InterPro" id="IPR036250">
    <property type="entry name" value="AcylCo_DH-like_C"/>
</dbReference>
<keyword evidence="4 5" id="KW-0274">FAD</keyword>
<dbReference type="SUPFAM" id="SSF56645">
    <property type="entry name" value="Acyl-CoA dehydrogenase NM domain-like"/>
    <property type="match status" value="1"/>
</dbReference>
<organism evidence="9 10">
    <name type="scientific">Alterisphingorhabdus coralli</name>
    <dbReference type="NCBI Taxonomy" id="3071408"/>
    <lineage>
        <taxon>Bacteria</taxon>
        <taxon>Pseudomonadati</taxon>
        <taxon>Pseudomonadota</taxon>
        <taxon>Alphaproteobacteria</taxon>
        <taxon>Sphingomonadales</taxon>
        <taxon>Sphingomonadaceae</taxon>
        <taxon>Alterisphingorhabdus (ex Yan et al. 2024)</taxon>
    </lineage>
</organism>
<dbReference type="GO" id="GO:0050660">
    <property type="term" value="F:flavin adenine dinucleotide binding"/>
    <property type="evidence" value="ECO:0007669"/>
    <property type="project" value="InterPro"/>
</dbReference>
<dbReference type="InterPro" id="IPR037069">
    <property type="entry name" value="AcylCoA_DH/ox_N_sf"/>
</dbReference>
<evidence type="ECO:0000256" key="4">
    <source>
        <dbReference type="ARBA" id="ARBA00022827"/>
    </source>
</evidence>
<dbReference type="PIRSF" id="PIRSF016578">
    <property type="entry name" value="HsaA"/>
    <property type="match status" value="1"/>
</dbReference>
<dbReference type="PANTHER" id="PTHR43884:SF12">
    <property type="entry name" value="ISOVALERYL-COA DEHYDROGENASE, MITOCHONDRIAL-RELATED"/>
    <property type="match status" value="1"/>
</dbReference>
<dbReference type="InterPro" id="IPR009075">
    <property type="entry name" value="AcylCo_DH/oxidase_C"/>
</dbReference>
<dbReference type="KEGG" id="acoa:RB602_14180"/>
<dbReference type="CDD" id="cd00567">
    <property type="entry name" value="ACAD"/>
    <property type="match status" value="1"/>
</dbReference>
<evidence type="ECO:0000313" key="9">
    <source>
        <dbReference type="EMBL" id="WOE74966.1"/>
    </source>
</evidence>
<comment type="cofactor">
    <cofactor evidence="1 5">
        <name>FAD</name>
        <dbReference type="ChEBI" id="CHEBI:57692"/>
    </cofactor>
</comment>
<evidence type="ECO:0000259" key="8">
    <source>
        <dbReference type="Pfam" id="PF02771"/>
    </source>
</evidence>
<dbReference type="Pfam" id="PF02771">
    <property type="entry name" value="Acyl-CoA_dh_N"/>
    <property type="match status" value="1"/>
</dbReference>
<gene>
    <name evidence="9" type="ORF">RB602_14180</name>
</gene>
<dbReference type="Pfam" id="PF00441">
    <property type="entry name" value="Acyl-CoA_dh_1"/>
    <property type="match status" value="1"/>
</dbReference>
<dbReference type="SUPFAM" id="SSF47203">
    <property type="entry name" value="Acyl-CoA dehydrogenase C-terminal domain-like"/>
    <property type="match status" value="1"/>
</dbReference>
<proteinExistence type="inferred from homology"/>
<dbReference type="Gene3D" id="2.40.110.10">
    <property type="entry name" value="Butyryl-CoA Dehydrogenase, subunit A, domain 2"/>
    <property type="match status" value="1"/>
</dbReference>
<dbReference type="InterPro" id="IPR013786">
    <property type="entry name" value="AcylCoA_DH/ox_N"/>
</dbReference>
<reference evidence="9 10" key="1">
    <citation type="submission" date="2023-10" db="EMBL/GenBank/DDBJ databases">
        <title>Complete genome sequence of a Sphingomonadaceae bacterium.</title>
        <authorList>
            <person name="Yan C."/>
        </authorList>
    </citation>
    <scope>NUCLEOTIDE SEQUENCE [LARGE SCALE GENOMIC DNA]</scope>
    <source>
        <strain evidence="9 10">SCSIO 66989</strain>
    </source>
</reference>
<dbReference type="InterPro" id="IPR006091">
    <property type="entry name" value="Acyl-CoA_Oxase/DH_mid-dom"/>
</dbReference>
<dbReference type="GO" id="GO:0003995">
    <property type="term" value="F:acyl-CoA dehydrogenase activity"/>
    <property type="evidence" value="ECO:0007669"/>
    <property type="project" value="TreeGrafter"/>
</dbReference>
<evidence type="ECO:0000256" key="2">
    <source>
        <dbReference type="ARBA" id="ARBA00009347"/>
    </source>
</evidence>
<sequence>MTFPDNWQSFADEPEHVSAIRSQIQRFLIQHAPREERQKWDREARWPREVYAELNKMGLTGLTIAEDYDGAGQDLVAAIAVIEELSAGSAALAGPYIHTCFYGGMNLSENGSEAQKQALLPKLASGEMFFAYGLSEPNIGGDLASVETRASRDGDEVIINGAKRWCTGADWADYIYCLVRSGEADQRYKNLSFILVPTDAPGVTMQDIEHVNLRYTHSQDVYFDNVRLPASAIVGGEEMWNRGWQQLAGRALDVEKLEISAVALGIARAAIAEAWSYAQEREQFGKPISQHQAIRHKLVTARTKWQAARHMLYHATWLAQQGRPCSVETSMAKLFVADTGVEIALACQQVMGSYALSDAYELERHVRDLLGMPIVGGSSDMQRNNLASLMKL</sequence>
<evidence type="ECO:0000259" key="6">
    <source>
        <dbReference type="Pfam" id="PF00441"/>
    </source>
</evidence>
<feature type="domain" description="Acyl-CoA oxidase/dehydrogenase middle" evidence="7">
    <location>
        <begin position="131"/>
        <end position="226"/>
    </location>
</feature>
<dbReference type="EC" id="1.-.-.-" evidence="9"/>
<accession>A0AA97F674</accession>
<dbReference type="Gene3D" id="1.20.140.10">
    <property type="entry name" value="Butyryl-CoA Dehydrogenase, subunit A, domain 3"/>
    <property type="match status" value="1"/>
</dbReference>
<evidence type="ECO:0000313" key="10">
    <source>
        <dbReference type="Proteomes" id="UP001302429"/>
    </source>
</evidence>
<dbReference type="InterPro" id="IPR046373">
    <property type="entry name" value="Acyl-CoA_Oxase/DH_mid-dom_sf"/>
</dbReference>
<keyword evidence="3 5" id="KW-0285">Flavoprotein</keyword>
<protein>
    <submittedName>
        <fullName evidence="9">Acyl-CoA dehydrogenase family protein</fullName>
        <ecNumber evidence="9">1.-.-.-</ecNumber>
    </submittedName>
</protein>
<dbReference type="RefSeq" id="WP_317081455.1">
    <property type="nucleotide sequence ID" value="NZ_CP136594.1"/>
</dbReference>
<feature type="domain" description="Acyl-CoA dehydrogenase/oxidase C-terminal" evidence="6">
    <location>
        <begin position="241"/>
        <end position="387"/>
    </location>
</feature>
<keyword evidence="10" id="KW-1185">Reference proteome</keyword>
<dbReference type="Proteomes" id="UP001302429">
    <property type="component" value="Chromosome"/>
</dbReference>
<evidence type="ECO:0000259" key="7">
    <source>
        <dbReference type="Pfam" id="PF02770"/>
    </source>
</evidence>
<dbReference type="AlphaFoldDB" id="A0AA97F674"/>
<dbReference type="InterPro" id="IPR009100">
    <property type="entry name" value="AcylCoA_DH/oxidase_NM_dom_sf"/>
</dbReference>
<dbReference type="Pfam" id="PF02770">
    <property type="entry name" value="Acyl-CoA_dh_M"/>
    <property type="match status" value="1"/>
</dbReference>
<dbReference type="Gene3D" id="1.10.540.10">
    <property type="entry name" value="Acyl-CoA dehydrogenase/oxidase, N-terminal domain"/>
    <property type="match status" value="1"/>
</dbReference>
<feature type="domain" description="Acyl-CoA dehydrogenase/oxidase N-terminal" evidence="8">
    <location>
        <begin position="16"/>
        <end position="127"/>
    </location>
</feature>
<dbReference type="PANTHER" id="PTHR43884">
    <property type="entry name" value="ACYL-COA DEHYDROGENASE"/>
    <property type="match status" value="1"/>
</dbReference>
<evidence type="ECO:0000256" key="5">
    <source>
        <dbReference type="RuleBase" id="RU362125"/>
    </source>
</evidence>